<evidence type="ECO:0000313" key="2">
    <source>
        <dbReference type="EMBL" id="RRO15387.1"/>
    </source>
</evidence>
<dbReference type="InterPro" id="IPR000182">
    <property type="entry name" value="GNAT_dom"/>
</dbReference>
<dbReference type="GO" id="GO:0016747">
    <property type="term" value="F:acyltransferase activity, transferring groups other than amino-acyl groups"/>
    <property type="evidence" value="ECO:0007669"/>
    <property type="project" value="InterPro"/>
</dbReference>
<gene>
    <name evidence="2" type="ORF">EIL87_15075</name>
</gene>
<dbReference type="Pfam" id="PF00583">
    <property type="entry name" value="Acetyltransf_1"/>
    <property type="match status" value="1"/>
</dbReference>
<keyword evidence="3" id="KW-1185">Reference proteome</keyword>
<sequence>MVRWAAQAWEPGSPHERGSAWRRRSAVAVFAPRLNRADRLVHTGEEDDVVALLTEVVPLVPGQKVRLLTRAPLAARVAERLGHEVLATFGWLHLDAEPPQQPDSGVEWLTDADRPVIDALLREANPGSYLFPDDPGAVRWAGIRDESGAPVSVAGDSWPAPGLRYISGVATHPDHRGRGLSTRVCTFLTAELAALDDVALIADADNEPALRMYHHLGYRYTTISASRC</sequence>
<dbReference type="Proteomes" id="UP000274515">
    <property type="component" value="Unassembled WGS sequence"/>
</dbReference>
<dbReference type="InterPro" id="IPR016181">
    <property type="entry name" value="Acyl_CoA_acyltransferase"/>
</dbReference>
<dbReference type="SUPFAM" id="SSF55729">
    <property type="entry name" value="Acyl-CoA N-acyltransferases (Nat)"/>
    <property type="match status" value="1"/>
</dbReference>
<dbReference type="EMBL" id="RSAA01000015">
    <property type="protein sequence ID" value="RRO15387.1"/>
    <property type="molecule type" value="Genomic_DNA"/>
</dbReference>
<evidence type="ECO:0000313" key="3">
    <source>
        <dbReference type="Proteomes" id="UP000274515"/>
    </source>
</evidence>
<dbReference type="PROSITE" id="PS51186">
    <property type="entry name" value="GNAT"/>
    <property type="match status" value="1"/>
</dbReference>
<dbReference type="AlphaFoldDB" id="A0A3R8R0P0"/>
<name>A0A3R8R0P0_9PSEU</name>
<evidence type="ECO:0000259" key="1">
    <source>
        <dbReference type="PROSITE" id="PS51186"/>
    </source>
</evidence>
<organism evidence="2 3">
    <name type="scientific">Saccharopolyspora rhizosphaerae</name>
    <dbReference type="NCBI Taxonomy" id="2492662"/>
    <lineage>
        <taxon>Bacteria</taxon>
        <taxon>Bacillati</taxon>
        <taxon>Actinomycetota</taxon>
        <taxon>Actinomycetes</taxon>
        <taxon>Pseudonocardiales</taxon>
        <taxon>Pseudonocardiaceae</taxon>
        <taxon>Saccharopolyspora</taxon>
    </lineage>
</organism>
<comment type="caution">
    <text evidence="2">The sequence shown here is derived from an EMBL/GenBank/DDBJ whole genome shotgun (WGS) entry which is preliminary data.</text>
</comment>
<keyword evidence="2" id="KW-0808">Transferase</keyword>
<dbReference type="OrthoDB" id="3700890at2"/>
<protein>
    <submittedName>
        <fullName evidence="2">GNAT family N-acetyltransferase</fullName>
    </submittedName>
</protein>
<reference evidence="2 3" key="1">
    <citation type="submission" date="2018-11" db="EMBL/GenBank/DDBJ databases">
        <title>Saccharopolyspora rhizosphaerae sp. nov., an actinomycete isolated from rhizosphere soil in Thailand.</title>
        <authorList>
            <person name="Intra B."/>
            <person name="Euanorasetr J."/>
            <person name="Take A."/>
            <person name="Inahashi Y."/>
            <person name="Mori M."/>
            <person name="Panbangred W."/>
            <person name="Matsumoto A."/>
        </authorList>
    </citation>
    <scope>NUCLEOTIDE SEQUENCE [LARGE SCALE GENOMIC DNA]</scope>
    <source>
        <strain evidence="2 3">H219</strain>
    </source>
</reference>
<feature type="domain" description="N-acetyltransferase" evidence="1">
    <location>
        <begin position="92"/>
        <end position="228"/>
    </location>
</feature>
<dbReference type="Gene3D" id="3.40.630.30">
    <property type="match status" value="1"/>
</dbReference>
<proteinExistence type="predicted"/>
<accession>A0A3R8R0P0</accession>